<keyword evidence="6" id="KW-1185">Reference proteome</keyword>
<protein>
    <submittedName>
        <fullName evidence="5">GntR family transcriptional regulator</fullName>
    </submittedName>
</protein>
<dbReference type="AlphaFoldDB" id="A0A415DUG8"/>
<dbReference type="CDD" id="cd07377">
    <property type="entry name" value="WHTH_GntR"/>
    <property type="match status" value="1"/>
</dbReference>
<dbReference type="Pfam" id="PF07729">
    <property type="entry name" value="FCD"/>
    <property type="match status" value="1"/>
</dbReference>
<dbReference type="STRING" id="1776384.GCA_900086585_01227"/>
<comment type="caution">
    <text evidence="5">The sequence shown here is derived from an EMBL/GenBank/DDBJ whole genome shotgun (WGS) entry which is preliminary data.</text>
</comment>
<evidence type="ECO:0000259" key="4">
    <source>
        <dbReference type="PROSITE" id="PS50949"/>
    </source>
</evidence>
<dbReference type="PANTHER" id="PTHR43537">
    <property type="entry name" value="TRANSCRIPTIONAL REGULATOR, GNTR FAMILY"/>
    <property type="match status" value="1"/>
</dbReference>
<dbReference type="EMBL" id="QRMS01000008">
    <property type="protein sequence ID" value="RHJ83744.1"/>
    <property type="molecule type" value="Genomic_DNA"/>
</dbReference>
<proteinExistence type="predicted"/>
<dbReference type="Proteomes" id="UP000284841">
    <property type="component" value="Unassembled WGS sequence"/>
</dbReference>
<dbReference type="GO" id="GO:0003677">
    <property type="term" value="F:DNA binding"/>
    <property type="evidence" value="ECO:0007669"/>
    <property type="project" value="UniProtKB-KW"/>
</dbReference>
<dbReference type="SMART" id="SM00345">
    <property type="entry name" value="HTH_GNTR"/>
    <property type="match status" value="1"/>
</dbReference>
<organism evidence="5 6">
    <name type="scientific">Emergencia timonensis</name>
    <dbReference type="NCBI Taxonomy" id="1776384"/>
    <lineage>
        <taxon>Bacteria</taxon>
        <taxon>Bacillati</taxon>
        <taxon>Bacillota</taxon>
        <taxon>Clostridia</taxon>
        <taxon>Peptostreptococcales</taxon>
        <taxon>Anaerovoracaceae</taxon>
        <taxon>Emergencia</taxon>
    </lineage>
</organism>
<dbReference type="SUPFAM" id="SSF46785">
    <property type="entry name" value="Winged helix' DNA-binding domain"/>
    <property type="match status" value="1"/>
</dbReference>
<evidence type="ECO:0000313" key="6">
    <source>
        <dbReference type="Proteomes" id="UP000284841"/>
    </source>
</evidence>
<dbReference type="OrthoDB" id="389878at2"/>
<dbReference type="Pfam" id="PF00392">
    <property type="entry name" value="GntR"/>
    <property type="match status" value="1"/>
</dbReference>
<dbReference type="GeneID" id="83003610"/>
<dbReference type="GO" id="GO:0003700">
    <property type="term" value="F:DNA-binding transcription factor activity"/>
    <property type="evidence" value="ECO:0007669"/>
    <property type="project" value="InterPro"/>
</dbReference>
<name>A0A415DUG8_9FIRM</name>
<feature type="domain" description="HTH gntR-type" evidence="4">
    <location>
        <begin position="3"/>
        <end position="70"/>
    </location>
</feature>
<dbReference type="Gene3D" id="1.20.120.530">
    <property type="entry name" value="GntR ligand-binding domain-like"/>
    <property type="match status" value="1"/>
</dbReference>
<sequence>MEEKLSDKIYAEIRNGIIDGEYSARDFLSEAQVAKKYGVSKAPVKEALHILADQGYLISYPRRGYMINTYSDEELDKIQEIRKTLEALCVRLAIAKASDEELEELRFYRDGETRALDPRETVNFKFHIGLARLSGNEFLVDTLIPLVIKASMNKINCEADIDNFDKIIDAMLARDEAKALQYLDEDIRYLKRK</sequence>
<evidence type="ECO:0000256" key="1">
    <source>
        <dbReference type="ARBA" id="ARBA00023015"/>
    </source>
</evidence>
<evidence type="ECO:0000313" key="5">
    <source>
        <dbReference type="EMBL" id="RHJ83744.1"/>
    </source>
</evidence>
<evidence type="ECO:0000256" key="3">
    <source>
        <dbReference type="ARBA" id="ARBA00023163"/>
    </source>
</evidence>
<dbReference type="PROSITE" id="PS50949">
    <property type="entry name" value="HTH_GNTR"/>
    <property type="match status" value="1"/>
</dbReference>
<keyword evidence="3" id="KW-0804">Transcription</keyword>
<dbReference type="PANTHER" id="PTHR43537:SF45">
    <property type="entry name" value="GNTR FAMILY REGULATORY PROTEIN"/>
    <property type="match status" value="1"/>
</dbReference>
<dbReference type="InterPro" id="IPR008920">
    <property type="entry name" value="TF_FadR/GntR_C"/>
</dbReference>
<keyword evidence="1" id="KW-0805">Transcription regulation</keyword>
<dbReference type="InterPro" id="IPR011711">
    <property type="entry name" value="GntR_C"/>
</dbReference>
<dbReference type="Gene3D" id="1.10.10.10">
    <property type="entry name" value="Winged helix-like DNA-binding domain superfamily/Winged helix DNA-binding domain"/>
    <property type="match status" value="1"/>
</dbReference>
<keyword evidence="2" id="KW-0238">DNA-binding</keyword>
<dbReference type="InterPro" id="IPR036390">
    <property type="entry name" value="WH_DNA-bd_sf"/>
</dbReference>
<dbReference type="InterPro" id="IPR000524">
    <property type="entry name" value="Tscrpt_reg_HTH_GntR"/>
</dbReference>
<dbReference type="SUPFAM" id="SSF48008">
    <property type="entry name" value="GntR ligand-binding domain-like"/>
    <property type="match status" value="1"/>
</dbReference>
<dbReference type="RefSeq" id="WP_067535186.1">
    <property type="nucleotide sequence ID" value="NZ_AP025567.1"/>
</dbReference>
<dbReference type="InterPro" id="IPR036388">
    <property type="entry name" value="WH-like_DNA-bd_sf"/>
</dbReference>
<reference evidence="5 6" key="1">
    <citation type="submission" date="2018-08" db="EMBL/GenBank/DDBJ databases">
        <title>A genome reference for cultivated species of the human gut microbiota.</title>
        <authorList>
            <person name="Zou Y."/>
            <person name="Xue W."/>
            <person name="Luo G."/>
        </authorList>
    </citation>
    <scope>NUCLEOTIDE SEQUENCE [LARGE SCALE GENOMIC DNA]</scope>
    <source>
        <strain evidence="5 6">AM07-24</strain>
    </source>
</reference>
<gene>
    <name evidence="5" type="ORF">DW099_18670</name>
</gene>
<accession>A0A415DUG8</accession>
<dbReference type="SMART" id="SM00895">
    <property type="entry name" value="FCD"/>
    <property type="match status" value="1"/>
</dbReference>
<evidence type="ECO:0000256" key="2">
    <source>
        <dbReference type="ARBA" id="ARBA00023125"/>
    </source>
</evidence>